<organism evidence="2 3">
    <name type="scientific">Coniosporium apollinis</name>
    <dbReference type="NCBI Taxonomy" id="61459"/>
    <lineage>
        <taxon>Eukaryota</taxon>
        <taxon>Fungi</taxon>
        <taxon>Dikarya</taxon>
        <taxon>Ascomycota</taxon>
        <taxon>Pezizomycotina</taxon>
        <taxon>Dothideomycetes</taxon>
        <taxon>Dothideomycetes incertae sedis</taxon>
        <taxon>Coniosporium</taxon>
    </lineage>
</organism>
<feature type="compositionally biased region" description="Polar residues" evidence="1">
    <location>
        <begin position="600"/>
        <end position="613"/>
    </location>
</feature>
<feature type="region of interest" description="Disordered" evidence="1">
    <location>
        <begin position="500"/>
        <end position="679"/>
    </location>
</feature>
<feature type="compositionally biased region" description="Polar residues" evidence="1">
    <location>
        <begin position="52"/>
        <end position="66"/>
    </location>
</feature>
<feature type="region of interest" description="Disordered" evidence="1">
    <location>
        <begin position="212"/>
        <end position="256"/>
    </location>
</feature>
<evidence type="ECO:0000313" key="3">
    <source>
        <dbReference type="Proteomes" id="UP001172684"/>
    </source>
</evidence>
<feature type="region of interest" description="Disordered" evidence="1">
    <location>
        <begin position="285"/>
        <end position="337"/>
    </location>
</feature>
<feature type="compositionally biased region" description="Polar residues" evidence="1">
    <location>
        <begin position="434"/>
        <end position="444"/>
    </location>
</feature>
<comment type="caution">
    <text evidence="2">The sequence shown here is derived from an EMBL/GenBank/DDBJ whole genome shotgun (WGS) entry which is preliminary data.</text>
</comment>
<feature type="region of interest" description="Disordered" evidence="1">
    <location>
        <begin position="129"/>
        <end position="148"/>
    </location>
</feature>
<dbReference type="PANTHER" id="PTHR42106">
    <property type="entry name" value="CHROMOSOME 10, WHOLE GENOME SHOTGUN SEQUENCE"/>
    <property type="match status" value="1"/>
</dbReference>
<reference evidence="2" key="1">
    <citation type="submission" date="2022-10" db="EMBL/GenBank/DDBJ databases">
        <title>Culturing micro-colonial fungi from biological soil crusts in the Mojave desert and describing Neophaeococcomyces mojavensis, and introducing the new genera and species Taxawa tesnikishii.</title>
        <authorList>
            <person name="Kurbessoian T."/>
            <person name="Stajich J.E."/>
        </authorList>
    </citation>
    <scope>NUCLEOTIDE SEQUENCE</scope>
    <source>
        <strain evidence="2">TK_1</strain>
    </source>
</reference>
<dbReference type="Proteomes" id="UP001172684">
    <property type="component" value="Unassembled WGS sequence"/>
</dbReference>
<feature type="compositionally biased region" description="Low complexity" evidence="1">
    <location>
        <begin position="306"/>
        <end position="320"/>
    </location>
</feature>
<feature type="compositionally biased region" description="Basic and acidic residues" evidence="1">
    <location>
        <begin position="28"/>
        <end position="42"/>
    </location>
</feature>
<protein>
    <submittedName>
        <fullName evidence="2">Uncharacterized protein</fullName>
    </submittedName>
</protein>
<feature type="compositionally biased region" description="Basic residues" evidence="1">
    <location>
        <begin position="292"/>
        <end position="305"/>
    </location>
</feature>
<name>A0ABQ9NS55_9PEZI</name>
<gene>
    <name evidence="2" type="ORF">H2201_006464</name>
</gene>
<feature type="region of interest" description="Disordered" evidence="1">
    <location>
        <begin position="363"/>
        <end position="386"/>
    </location>
</feature>
<dbReference type="PANTHER" id="PTHR42106:SF1">
    <property type="match status" value="1"/>
</dbReference>
<accession>A0ABQ9NS55</accession>
<evidence type="ECO:0000313" key="2">
    <source>
        <dbReference type="EMBL" id="KAJ9661608.1"/>
    </source>
</evidence>
<feature type="compositionally biased region" description="Polar residues" evidence="1">
    <location>
        <begin position="501"/>
        <end position="521"/>
    </location>
</feature>
<sequence length="679" mass="72478">MSFAYTDQPSVPPSIEAMIENQLAHSTNVERDSELDNADHGRPSSVFAVRTPSKSQSPSKGRSLSETAPALSPSPNFRETLRRGSKDDHAIASDPKTPRRPDFLARGLSLQMPPRDMSMQSPAANYTTRAPLSPQLDRSNTYGTPATVLPRRSRGLDFARACTNLHHSTLADHSSPDSSPTITQKGIAIPQRKAYGSISMDPPNMGASALWGQPDRMGVSGSVGSVNMLGSASSSSGDDEDDPMEPDDNEEPILSTPHVSKLNNTAINAFGISASPGAWPVSFSPGSTNLMHRQRARLRKERSRKSSSSASGHSSMASPNPGSPPPGKSWENKNGGYFAQGLTRQNTRSRRESLSMVANELHISSGNDSGDEATMPAPSTPGVVRRPVTRRGNLLPKTRAFGRIRAELFEESAPVDSEVRREAETMRQVRESEAPTTSTAQSSPALLPTVPGLDGPLEGIPEDSAMTLDNGAPAGKGLFGAFPLQASRASSVSGREYWDNFDSQSQMPPISFFPRQSSSAMSEDMNMDSPTVSTPSNSVYPTMSNETQPSAREPSVSRASTPQPMVPPSAVDGLRKQKRRRDDDFDDINSFKRRAVSPGMSVQNSPILSQSPGQRGEWGAPPKTSREGSVGVGQALSGHAAGERSNSSGSTSTPSLGPKRVGLQGMVDTNDGLMKMSIE</sequence>
<proteinExistence type="predicted"/>
<feature type="region of interest" description="Disordered" evidence="1">
    <location>
        <begin position="20"/>
        <end position="102"/>
    </location>
</feature>
<feature type="compositionally biased region" description="Polar residues" evidence="1">
    <location>
        <begin position="222"/>
        <end position="232"/>
    </location>
</feature>
<feature type="region of interest" description="Disordered" evidence="1">
    <location>
        <begin position="417"/>
        <end position="471"/>
    </location>
</feature>
<dbReference type="EMBL" id="JAPDRL010000056">
    <property type="protein sequence ID" value="KAJ9661608.1"/>
    <property type="molecule type" value="Genomic_DNA"/>
</dbReference>
<feature type="compositionally biased region" description="Basic and acidic residues" evidence="1">
    <location>
        <begin position="79"/>
        <end position="102"/>
    </location>
</feature>
<feature type="compositionally biased region" description="Acidic residues" evidence="1">
    <location>
        <begin position="237"/>
        <end position="251"/>
    </location>
</feature>
<evidence type="ECO:0000256" key="1">
    <source>
        <dbReference type="SAM" id="MobiDB-lite"/>
    </source>
</evidence>
<feature type="compositionally biased region" description="Basic and acidic residues" evidence="1">
    <location>
        <begin position="417"/>
        <end position="433"/>
    </location>
</feature>
<feature type="compositionally biased region" description="Polar residues" evidence="1">
    <location>
        <begin position="528"/>
        <end position="550"/>
    </location>
</feature>
<feature type="compositionally biased region" description="Polar residues" evidence="1">
    <location>
        <begin position="129"/>
        <end position="144"/>
    </location>
</feature>
<feature type="compositionally biased region" description="Low complexity" evidence="1">
    <location>
        <begin position="645"/>
        <end position="658"/>
    </location>
</feature>
<keyword evidence="3" id="KW-1185">Reference proteome</keyword>